<name>A0A250JXT7_9BACT</name>
<proteinExistence type="predicted"/>
<accession>A0A250JXT7</accession>
<keyword evidence="1" id="KW-0472">Membrane</keyword>
<feature type="transmembrane region" description="Helical" evidence="1">
    <location>
        <begin position="21"/>
        <end position="39"/>
    </location>
</feature>
<evidence type="ECO:0000256" key="1">
    <source>
        <dbReference type="SAM" id="Phobius"/>
    </source>
</evidence>
<dbReference type="Proteomes" id="UP000217343">
    <property type="component" value="Chromosome"/>
</dbReference>
<dbReference type="AlphaFoldDB" id="A0A250JXT7"/>
<keyword evidence="3" id="KW-1185">Reference proteome</keyword>
<protein>
    <submittedName>
        <fullName evidence="2">Uncharacterized protein</fullName>
    </submittedName>
</protein>
<dbReference type="OrthoDB" id="5503483at2"/>
<gene>
    <name evidence="2" type="ORF">MYMAC_003933</name>
</gene>
<dbReference type="KEGG" id="mmas:MYMAC_003933"/>
<reference evidence="2 3" key="1">
    <citation type="submission" date="2017-06" db="EMBL/GenBank/DDBJ databases">
        <title>Sequencing and comparative analysis of myxobacterial genomes.</title>
        <authorList>
            <person name="Rupp O."/>
            <person name="Goesmann A."/>
            <person name="Sogaard-Andersen L."/>
        </authorList>
    </citation>
    <scope>NUCLEOTIDE SEQUENCE [LARGE SCALE GENOMIC DNA]</scope>
    <source>
        <strain evidence="2 3">DSM 14697</strain>
    </source>
</reference>
<sequence>MGPVSSPDPRKDPRFRRFRGAAYGIHILLTTLFSLWLIWSVGRSVSAMTPEQLPPAPVTLTFRECLEGARALWTELESGREKLVNVSPAKSVDQEWMRFRTAWLQKLRVRESECALDSRERAPLREVFGRLVRVQDLYAIHAVQYAGEVGGAVDALHAALERAGRDPSAGRLP</sequence>
<keyword evidence="1" id="KW-0812">Transmembrane</keyword>
<keyword evidence="1" id="KW-1133">Transmembrane helix</keyword>
<evidence type="ECO:0000313" key="3">
    <source>
        <dbReference type="Proteomes" id="UP000217343"/>
    </source>
</evidence>
<evidence type="ECO:0000313" key="2">
    <source>
        <dbReference type="EMBL" id="ATB48307.1"/>
    </source>
</evidence>
<organism evidence="2 3">
    <name type="scientific">Corallococcus macrosporus DSM 14697</name>
    <dbReference type="NCBI Taxonomy" id="1189310"/>
    <lineage>
        <taxon>Bacteria</taxon>
        <taxon>Pseudomonadati</taxon>
        <taxon>Myxococcota</taxon>
        <taxon>Myxococcia</taxon>
        <taxon>Myxococcales</taxon>
        <taxon>Cystobacterineae</taxon>
        <taxon>Myxococcaceae</taxon>
        <taxon>Corallococcus</taxon>
    </lineage>
</organism>
<dbReference type="EMBL" id="CP022203">
    <property type="protein sequence ID" value="ATB48307.1"/>
    <property type="molecule type" value="Genomic_DNA"/>
</dbReference>